<keyword evidence="4" id="KW-0443">Lipid metabolism</keyword>
<dbReference type="InterPro" id="IPR000873">
    <property type="entry name" value="AMP-dep_synth/lig_dom"/>
</dbReference>
<dbReference type="InterPro" id="IPR045851">
    <property type="entry name" value="AMP-bd_C_sf"/>
</dbReference>
<dbReference type="OrthoDB" id="9803968at2"/>
<dbReference type="PANTHER" id="PTHR43859:SF4">
    <property type="entry name" value="BUTANOATE--COA LIGASE AAE1-RELATED"/>
    <property type="match status" value="1"/>
</dbReference>
<reference evidence="10" key="2">
    <citation type="submission" date="2020-09" db="EMBL/GenBank/DDBJ databases">
        <authorList>
            <person name="Sun Q."/>
            <person name="Zhou Y."/>
        </authorList>
    </citation>
    <scope>NUCLEOTIDE SEQUENCE</scope>
    <source>
        <strain evidence="10">CGMCC 1.12426</strain>
    </source>
</reference>
<accession>A0A916X3S1</accession>
<dbReference type="Pfam" id="PF00501">
    <property type="entry name" value="AMP-binding"/>
    <property type="match status" value="1"/>
</dbReference>
<comment type="catalytic activity">
    <reaction evidence="5">
        <text>3-(methylsulfanyl)propanoate + ATP + CoA = 3-(methylsulfanyl)propanoyl-CoA + AMP + diphosphate</text>
        <dbReference type="Rhea" id="RHEA:43052"/>
        <dbReference type="ChEBI" id="CHEBI:30616"/>
        <dbReference type="ChEBI" id="CHEBI:33019"/>
        <dbReference type="ChEBI" id="CHEBI:49016"/>
        <dbReference type="ChEBI" id="CHEBI:57287"/>
        <dbReference type="ChEBI" id="CHEBI:82815"/>
        <dbReference type="ChEBI" id="CHEBI:456215"/>
        <dbReference type="EC" id="6.2.1.44"/>
    </reaction>
    <physiologicalReaction direction="left-to-right" evidence="5">
        <dbReference type="Rhea" id="RHEA:43053"/>
    </physiologicalReaction>
</comment>
<proteinExistence type="inferred from homology"/>
<keyword evidence="11" id="KW-1185">Reference proteome</keyword>
<evidence type="ECO:0000256" key="1">
    <source>
        <dbReference type="ARBA" id="ARBA00006432"/>
    </source>
</evidence>
<dbReference type="CDD" id="cd12119">
    <property type="entry name" value="ttLC_FACS_AlkK_like"/>
    <property type="match status" value="1"/>
</dbReference>
<dbReference type="GO" id="GO:0016874">
    <property type="term" value="F:ligase activity"/>
    <property type="evidence" value="ECO:0007669"/>
    <property type="project" value="UniProtKB-KW"/>
</dbReference>
<comment type="caution">
    <text evidence="10">The sequence shown here is derived from an EMBL/GenBank/DDBJ whole genome shotgun (WGS) entry which is preliminary data.</text>
</comment>
<evidence type="ECO:0000256" key="7">
    <source>
        <dbReference type="ARBA" id="ARBA00067668"/>
    </source>
</evidence>
<protein>
    <recommendedName>
        <fullName evidence="7">3-methylmercaptopropionyl-CoA ligase</fullName>
        <ecNumber evidence="6">6.2.1.44</ecNumber>
    </recommendedName>
</protein>
<sequence>MNGLMMNRPLKISDILDFAASVHPEAEIVSVTAEGGLHRTTYRKTAKRVAQLAFALKGLGVRMGDRIATLAWNGYRHFELYYAVSGIGSVCHTINPRLSAEQMLYIIRHAQDRLLFTDLTFVPILEGLAAELPSDLKIVVMTDRAHMPDSRLPGLLCYEELLDGQPAEIDWPDFPEETAAGLCYTSGTTGNPKGTLYTHRSTVLHAMMVSLSIPAALQEGRRILPVVPLFHVNAWGLPYAAPLTGASLIFPGPKLDGKSLFDLMENEKVYSAWGVPTVWLGLQNQIAAEGRLPDSFGHVVVGGSAAPRSMIEAFETLGVEVCHAWGMTEMSPVGTQGSLPAHLTGLPEQEKIDLKAKQGRRVFGVDLKITDDLGNRLPHDGKSPGNLFVRGHAVTSGYFEDEAANTHAFDAEGWFRTGDIATIDENGFLMITDRAKDLIKSGGEWISSLDLENVVMAHPNVASCAVIAVPHPKWDERPLLVVQPRDGEQAPKEELLEMLAQHFAKWQLPDDVVYVDGLPLTATGKVSKLTLRKQFAEHALPETG</sequence>
<keyword evidence="2" id="KW-0436">Ligase</keyword>
<gene>
    <name evidence="10" type="primary">alkK</name>
    <name evidence="10" type="ORF">GCM10011316_36400</name>
</gene>
<evidence type="ECO:0000259" key="8">
    <source>
        <dbReference type="Pfam" id="PF00501"/>
    </source>
</evidence>
<evidence type="ECO:0000256" key="5">
    <source>
        <dbReference type="ARBA" id="ARBA00051915"/>
    </source>
</evidence>
<evidence type="ECO:0000313" key="10">
    <source>
        <dbReference type="EMBL" id="GGB61144.1"/>
    </source>
</evidence>
<dbReference type="InterPro" id="IPR025110">
    <property type="entry name" value="AMP-bd_C"/>
</dbReference>
<evidence type="ECO:0000259" key="9">
    <source>
        <dbReference type="Pfam" id="PF13193"/>
    </source>
</evidence>
<keyword evidence="3" id="KW-0276">Fatty acid metabolism</keyword>
<dbReference type="EC" id="6.2.1.44" evidence="6"/>
<dbReference type="Proteomes" id="UP000605148">
    <property type="component" value="Unassembled WGS sequence"/>
</dbReference>
<dbReference type="InterPro" id="IPR042099">
    <property type="entry name" value="ANL_N_sf"/>
</dbReference>
<dbReference type="FunFam" id="3.30.300.30:FF:000008">
    <property type="entry name" value="2,3-dihydroxybenzoate-AMP ligase"/>
    <property type="match status" value="1"/>
</dbReference>
<dbReference type="EMBL" id="BMFA01000014">
    <property type="protein sequence ID" value="GGB61144.1"/>
    <property type="molecule type" value="Genomic_DNA"/>
</dbReference>
<reference evidence="10" key="1">
    <citation type="journal article" date="2014" name="Int. J. Syst. Evol. Microbiol.">
        <title>Complete genome sequence of Corynebacterium casei LMG S-19264T (=DSM 44701T), isolated from a smear-ripened cheese.</title>
        <authorList>
            <consortium name="US DOE Joint Genome Institute (JGI-PGF)"/>
            <person name="Walter F."/>
            <person name="Albersmeier A."/>
            <person name="Kalinowski J."/>
            <person name="Ruckert C."/>
        </authorList>
    </citation>
    <scope>NUCLEOTIDE SEQUENCE</scope>
    <source>
        <strain evidence="10">CGMCC 1.12426</strain>
    </source>
</reference>
<feature type="domain" description="AMP-dependent synthetase/ligase" evidence="8">
    <location>
        <begin position="19"/>
        <end position="399"/>
    </location>
</feature>
<dbReference type="GO" id="GO:0006631">
    <property type="term" value="P:fatty acid metabolic process"/>
    <property type="evidence" value="ECO:0007669"/>
    <property type="project" value="UniProtKB-KW"/>
</dbReference>
<evidence type="ECO:0000256" key="6">
    <source>
        <dbReference type="ARBA" id="ARBA00066616"/>
    </source>
</evidence>
<evidence type="ECO:0000256" key="2">
    <source>
        <dbReference type="ARBA" id="ARBA00022598"/>
    </source>
</evidence>
<dbReference type="AlphaFoldDB" id="A0A916X3S1"/>
<dbReference type="Pfam" id="PF13193">
    <property type="entry name" value="AMP-binding_C"/>
    <property type="match status" value="1"/>
</dbReference>
<dbReference type="PROSITE" id="PS00455">
    <property type="entry name" value="AMP_BINDING"/>
    <property type="match status" value="1"/>
</dbReference>
<name>A0A916X3S1_9HYPH</name>
<comment type="similarity">
    <text evidence="1">Belongs to the ATP-dependent AMP-binding enzyme family.</text>
</comment>
<dbReference type="NCBIfam" id="NF004837">
    <property type="entry name" value="PRK06187.1"/>
    <property type="match status" value="1"/>
</dbReference>
<evidence type="ECO:0000256" key="4">
    <source>
        <dbReference type="ARBA" id="ARBA00023098"/>
    </source>
</evidence>
<dbReference type="InterPro" id="IPR020845">
    <property type="entry name" value="AMP-binding_CS"/>
</dbReference>
<organism evidence="10 11">
    <name type="scientific">Roseibium aquae</name>
    <dbReference type="NCBI Taxonomy" id="1323746"/>
    <lineage>
        <taxon>Bacteria</taxon>
        <taxon>Pseudomonadati</taxon>
        <taxon>Pseudomonadota</taxon>
        <taxon>Alphaproteobacteria</taxon>
        <taxon>Hyphomicrobiales</taxon>
        <taxon>Stappiaceae</taxon>
        <taxon>Roseibium</taxon>
    </lineage>
</organism>
<dbReference type="PANTHER" id="PTHR43859">
    <property type="entry name" value="ACYL-ACTIVATING ENZYME"/>
    <property type="match status" value="1"/>
</dbReference>
<dbReference type="Gene3D" id="3.30.300.30">
    <property type="match status" value="1"/>
</dbReference>
<feature type="domain" description="AMP-binding enzyme C-terminal" evidence="9">
    <location>
        <begin position="451"/>
        <end position="525"/>
    </location>
</feature>
<dbReference type="SUPFAM" id="SSF56801">
    <property type="entry name" value="Acetyl-CoA synthetase-like"/>
    <property type="match status" value="1"/>
</dbReference>
<evidence type="ECO:0000256" key="3">
    <source>
        <dbReference type="ARBA" id="ARBA00022832"/>
    </source>
</evidence>
<evidence type="ECO:0000313" key="11">
    <source>
        <dbReference type="Proteomes" id="UP000605148"/>
    </source>
</evidence>
<dbReference type="Gene3D" id="3.40.50.12780">
    <property type="entry name" value="N-terminal domain of ligase-like"/>
    <property type="match status" value="1"/>
</dbReference>
<dbReference type="RefSeq" id="WP_150497581.1">
    <property type="nucleotide sequence ID" value="NZ_BMFA01000014.1"/>
</dbReference>